<protein>
    <submittedName>
        <fullName evidence="9">YicC family protein</fullName>
    </submittedName>
</protein>
<evidence type="ECO:0000313" key="10">
    <source>
        <dbReference type="Proteomes" id="UP000810292"/>
    </source>
</evidence>
<evidence type="ECO:0000256" key="1">
    <source>
        <dbReference type="ARBA" id="ARBA00001968"/>
    </source>
</evidence>
<dbReference type="Pfam" id="PF08340">
    <property type="entry name" value="YicC-like_C"/>
    <property type="match status" value="1"/>
</dbReference>
<dbReference type="EMBL" id="JADIMF010000049">
    <property type="protein sequence ID" value="MBO8468756.1"/>
    <property type="molecule type" value="Genomic_DNA"/>
</dbReference>
<dbReference type="PANTHER" id="PTHR30636">
    <property type="entry name" value="UPF0701 PROTEIN YICC"/>
    <property type="match status" value="1"/>
</dbReference>
<evidence type="ECO:0000256" key="4">
    <source>
        <dbReference type="ARBA" id="ARBA00022801"/>
    </source>
</evidence>
<dbReference type="InterPro" id="IPR013527">
    <property type="entry name" value="YicC-like_N"/>
</dbReference>
<evidence type="ECO:0000256" key="2">
    <source>
        <dbReference type="ARBA" id="ARBA00022722"/>
    </source>
</evidence>
<keyword evidence="2" id="KW-0540">Nuclease</keyword>
<evidence type="ECO:0000313" key="9">
    <source>
        <dbReference type="EMBL" id="MBO8468756.1"/>
    </source>
</evidence>
<name>A0A9D9IAN7_9SPIO</name>
<dbReference type="Proteomes" id="UP000810292">
    <property type="component" value="Unassembled WGS sequence"/>
</dbReference>
<keyword evidence="4" id="KW-0378">Hydrolase</keyword>
<evidence type="ECO:0000256" key="3">
    <source>
        <dbReference type="ARBA" id="ARBA00022759"/>
    </source>
</evidence>
<feature type="domain" description="Endoribonuclease YicC-like C-terminal" evidence="8">
    <location>
        <begin position="167"/>
        <end position="285"/>
    </location>
</feature>
<proteinExistence type="inferred from homology"/>
<feature type="domain" description="Endoribonuclease YicC-like N-terminal" evidence="7">
    <location>
        <begin position="1"/>
        <end position="147"/>
    </location>
</feature>
<dbReference type="InterPro" id="IPR005229">
    <property type="entry name" value="YicC/YloC-like"/>
</dbReference>
<dbReference type="AlphaFoldDB" id="A0A9D9IAN7"/>
<feature type="coiled-coil region" evidence="6">
    <location>
        <begin position="150"/>
        <end position="184"/>
    </location>
</feature>
<evidence type="ECO:0000256" key="5">
    <source>
        <dbReference type="ARBA" id="ARBA00035648"/>
    </source>
</evidence>
<evidence type="ECO:0000259" key="7">
    <source>
        <dbReference type="Pfam" id="PF03755"/>
    </source>
</evidence>
<keyword evidence="6" id="KW-0175">Coiled coil</keyword>
<dbReference type="InterPro" id="IPR013551">
    <property type="entry name" value="YicC-like_C"/>
</dbReference>
<dbReference type="NCBIfam" id="TIGR00255">
    <property type="entry name" value="YicC/YloC family endoribonuclease"/>
    <property type="match status" value="1"/>
</dbReference>
<comment type="caution">
    <text evidence="9">The sequence shown here is derived from an EMBL/GenBank/DDBJ whole genome shotgun (WGS) entry which is preliminary data.</text>
</comment>
<comment type="similarity">
    <text evidence="5">Belongs to the YicC/YloC family.</text>
</comment>
<gene>
    <name evidence="9" type="ORF">IAA72_03100</name>
</gene>
<organism evidence="9 10">
    <name type="scientific">Candidatus Ornithospirochaeta stercoravium</name>
    <dbReference type="NCBI Taxonomy" id="2840897"/>
    <lineage>
        <taxon>Bacteria</taxon>
        <taxon>Pseudomonadati</taxon>
        <taxon>Spirochaetota</taxon>
        <taxon>Spirochaetia</taxon>
        <taxon>Spirochaetales</taxon>
        <taxon>Spirochaetaceae</taxon>
        <taxon>Spirochaetaceae incertae sedis</taxon>
        <taxon>Candidatus Ornithospirochaeta</taxon>
    </lineage>
</organism>
<sequence length="285" mass="32313">MKSMTGYGHSVYQREDYIIECEMKGYNNRYLDIVHNISPALSPYESYIDDEIKKVASRGRVELSMKLRIIKSHAELIIDDGLLEDYKAAYSRIAEITGTSPLLSDYLALDGILTVNMVSGGDYKEGVEKVLSEALSSFLAMRISDGQGTLSDLQRLGDKFESSLKRIEENADRLENHFSELLTRKYEELTGEKADSSAFMTELGALLVKYSINEELSRLGVHIAEYRRLLSLDEPVGKKLDFLCQEMQRECNTIASKSQLADINLLVVSMKDDIENIREQIRNIE</sequence>
<evidence type="ECO:0000256" key="6">
    <source>
        <dbReference type="SAM" id="Coils"/>
    </source>
</evidence>
<keyword evidence="3" id="KW-0255">Endonuclease</keyword>
<dbReference type="GO" id="GO:0004521">
    <property type="term" value="F:RNA endonuclease activity"/>
    <property type="evidence" value="ECO:0007669"/>
    <property type="project" value="InterPro"/>
</dbReference>
<accession>A0A9D9IAN7</accession>
<dbReference type="GO" id="GO:0016787">
    <property type="term" value="F:hydrolase activity"/>
    <property type="evidence" value="ECO:0007669"/>
    <property type="project" value="UniProtKB-KW"/>
</dbReference>
<dbReference type="Pfam" id="PF03755">
    <property type="entry name" value="YicC-like_N"/>
    <property type="match status" value="1"/>
</dbReference>
<reference evidence="9" key="1">
    <citation type="submission" date="2020-10" db="EMBL/GenBank/DDBJ databases">
        <authorList>
            <person name="Gilroy R."/>
        </authorList>
    </citation>
    <scope>NUCLEOTIDE SEQUENCE</scope>
    <source>
        <strain evidence="9">14700</strain>
    </source>
</reference>
<reference evidence="9" key="2">
    <citation type="journal article" date="2021" name="PeerJ">
        <title>Extensive microbial diversity within the chicken gut microbiome revealed by metagenomics and culture.</title>
        <authorList>
            <person name="Gilroy R."/>
            <person name="Ravi A."/>
            <person name="Getino M."/>
            <person name="Pursley I."/>
            <person name="Horton D.L."/>
            <person name="Alikhan N.F."/>
            <person name="Baker D."/>
            <person name="Gharbi K."/>
            <person name="Hall N."/>
            <person name="Watson M."/>
            <person name="Adriaenssens E.M."/>
            <person name="Foster-Nyarko E."/>
            <person name="Jarju S."/>
            <person name="Secka A."/>
            <person name="Antonio M."/>
            <person name="Oren A."/>
            <person name="Chaudhuri R.R."/>
            <person name="La Ragione R."/>
            <person name="Hildebrand F."/>
            <person name="Pallen M.J."/>
        </authorList>
    </citation>
    <scope>NUCLEOTIDE SEQUENCE</scope>
    <source>
        <strain evidence="9">14700</strain>
    </source>
</reference>
<evidence type="ECO:0000259" key="8">
    <source>
        <dbReference type="Pfam" id="PF08340"/>
    </source>
</evidence>
<comment type="cofactor">
    <cofactor evidence="1">
        <name>a divalent metal cation</name>
        <dbReference type="ChEBI" id="CHEBI:60240"/>
    </cofactor>
</comment>
<dbReference type="PANTHER" id="PTHR30636:SF3">
    <property type="entry name" value="UPF0701 PROTEIN YICC"/>
    <property type="match status" value="1"/>
</dbReference>